<name>A0A8S5NWD4_9CAUD</name>
<reference evidence="1" key="1">
    <citation type="journal article" date="2021" name="Proc. Natl. Acad. Sci. U.S.A.">
        <title>A Catalog of Tens of Thousands of Viruses from Human Metagenomes Reveals Hidden Associations with Chronic Diseases.</title>
        <authorList>
            <person name="Tisza M.J."/>
            <person name="Buck C.B."/>
        </authorList>
    </citation>
    <scope>NUCLEOTIDE SEQUENCE</scope>
    <source>
        <strain evidence="1">CtTnV63</strain>
    </source>
</reference>
<organism evidence="1">
    <name type="scientific">Siphoviridae sp. ctTnV63</name>
    <dbReference type="NCBI Taxonomy" id="2825523"/>
    <lineage>
        <taxon>Viruses</taxon>
        <taxon>Duplodnaviria</taxon>
        <taxon>Heunggongvirae</taxon>
        <taxon>Uroviricota</taxon>
        <taxon>Caudoviricetes</taxon>
    </lineage>
</organism>
<dbReference type="Pfam" id="PF14284">
    <property type="entry name" value="PcfJ"/>
    <property type="match status" value="1"/>
</dbReference>
<accession>A0A8S5NWD4</accession>
<sequence length="416" mass="49496">MDYLSSSIIEQLNNFLKEHKTVSFNTTQLYSDFFKPLNIFYPANGSEVGACLKQPCNSSRLWAKVEKIKNRYYYQYEEKINLSLTGYHKVKNILYFENKENIPFYYNFATQTMNIPAKKIYSLWCIDSKIRNIYQYATPKNTKFFMKEWIFSYPELWDKNERKTLCIEFDCPVGYINYLKANNLYISQDSYNSFRVFSVLPDKKRILTTNWSYVIGRLTPANKEYLFAHPILFSLIHKMFIIDAKNFMVESSPYVCTIDIISYCSELKAEDNNFTMLNSNRGLAYNKNLLSEIYNSKKNEILATKLQVINAINYFQISDYEVIVPQNLIDLQNESKQQNNCIGYYYNNSIARGENYIYFLRKKINPDKSYMTCRFNINRKATVERYYKNNRCVTNKEELEILKQIDEKIRQILSMK</sequence>
<dbReference type="InterPro" id="IPR025586">
    <property type="entry name" value="PcfJ"/>
</dbReference>
<proteinExistence type="predicted"/>
<dbReference type="EMBL" id="BK015264">
    <property type="protein sequence ID" value="DAD98544.1"/>
    <property type="molecule type" value="Genomic_DNA"/>
</dbReference>
<protein>
    <submittedName>
        <fullName evidence="1">PcfJ like protein</fullName>
    </submittedName>
</protein>
<evidence type="ECO:0000313" key="1">
    <source>
        <dbReference type="EMBL" id="DAD98544.1"/>
    </source>
</evidence>